<reference evidence="2 3" key="1">
    <citation type="submission" date="2019-11" db="EMBL/GenBank/DDBJ databases">
        <authorList>
            <person name="Jiang L.-Q."/>
        </authorList>
    </citation>
    <scope>NUCLEOTIDE SEQUENCE [LARGE SCALE GENOMIC DNA]</scope>
    <source>
        <strain evidence="2 3">YIM 132087</strain>
    </source>
</reference>
<dbReference type="GO" id="GO:0016491">
    <property type="term" value="F:oxidoreductase activity"/>
    <property type="evidence" value="ECO:0007669"/>
    <property type="project" value="InterPro"/>
</dbReference>
<dbReference type="PANTHER" id="PTHR36151">
    <property type="entry name" value="BLR2777 PROTEIN"/>
    <property type="match status" value="1"/>
</dbReference>
<evidence type="ECO:0000259" key="1">
    <source>
        <dbReference type="Pfam" id="PF09995"/>
    </source>
</evidence>
<dbReference type="Proteomes" id="UP000460221">
    <property type="component" value="Unassembled WGS sequence"/>
</dbReference>
<evidence type="ECO:0000313" key="3">
    <source>
        <dbReference type="Proteomes" id="UP000460221"/>
    </source>
</evidence>
<gene>
    <name evidence="2" type="ORF">GIS00_25995</name>
</gene>
<feature type="domain" description="ER-bound oxygenase mpaB/mpaB'/Rubber oxygenase catalytic" evidence="1">
    <location>
        <begin position="12"/>
        <end position="239"/>
    </location>
</feature>
<keyword evidence="3" id="KW-1185">Reference proteome</keyword>
<accession>A0A7K1FTC6</accession>
<evidence type="ECO:0000313" key="2">
    <source>
        <dbReference type="EMBL" id="MTD17388.1"/>
    </source>
</evidence>
<name>A0A7K1FTC6_9ACTN</name>
<protein>
    <submittedName>
        <fullName evidence="2">DUF2236 domain-containing protein</fullName>
    </submittedName>
</protein>
<dbReference type="AlphaFoldDB" id="A0A7K1FTC6"/>
<dbReference type="PANTHER" id="PTHR36151:SF3">
    <property type="entry name" value="ER-BOUND OXYGENASE MPAB_MPAB'_RUBBER OXYGENASE CATALYTIC DOMAIN-CONTAINING PROTEIN"/>
    <property type="match status" value="1"/>
</dbReference>
<organism evidence="2 3">
    <name type="scientific">Nakamurella alba</name>
    <dbReference type="NCBI Taxonomy" id="2665158"/>
    <lineage>
        <taxon>Bacteria</taxon>
        <taxon>Bacillati</taxon>
        <taxon>Actinomycetota</taxon>
        <taxon>Actinomycetes</taxon>
        <taxon>Nakamurellales</taxon>
        <taxon>Nakamurellaceae</taxon>
        <taxon>Nakamurella</taxon>
    </lineage>
</organism>
<proteinExistence type="predicted"/>
<dbReference type="Pfam" id="PF09995">
    <property type="entry name" value="MPAB_Lcp_cat"/>
    <property type="match status" value="1"/>
</dbReference>
<dbReference type="EMBL" id="WLYK01000019">
    <property type="protein sequence ID" value="MTD17388.1"/>
    <property type="molecule type" value="Genomic_DNA"/>
</dbReference>
<dbReference type="InterPro" id="IPR018713">
    <property type="entry name" value="MPAB/Lcp_cat_dom"/>
</dbReference>
<sequence length="264" mass="28922">MFAPDSVTRLIHEDPVFAVAGLRALLLQALHPRAMAAVAAHGGFEADPWGRLTRTTEFVATMTWGTVDEAGRAAARVRGIHRKLRGTDPFTGEEYRLDQPDLLLWVHCCEVGSFVDLARRVGLVDRDGAAAYLQEQVRPAVMVGVREADVPRDLRQLDEYFRTVRPQLALLPEAAAGARALAVPPMPGWVQWLTPARVAWGGLTGLALSTLPRWARRMYRLPGLPTTDLVATTTVRTLRTVALTVPASVREGPALRAAREREAA</sequence>
<comment type="caution">
    <text evidence="2">The sequence shown here is derived from an EMBL/GenBank/DDBJ whole genome shotgun (WGS) entry which is preliminary data.</text>
</comment>